<evidence type="ECO:0000256" key="2">
    <source>
        <dbReference type="SAM" id="Phobius"/>
    </source>
</evidence>
<dbReference type="InterPro" id="IPR011989">
    <property type="entry name" value="ARM-like"/>
</dbReference>
<dbReference type="PROSITE" id="PS50176">
    <property type="entry name" value="ARM_REPEAT"/>
    <property type="match status" value="4"/>
</dbReference>
<keyword evidence="2" id="KW-0472">Membrane</keyword>
<dbReference type="Pfam" id="PF00514">
    <property type="entry name" value="Arm"/>
    <property type="match status" value="4"/>
</dbReference>
<dbReference type="SUPFAM" id="SSF48371">
    <property type="entry name" value="ARM repeat"/>
    <property type="match status" value="1"/>
</dbReference>
<dbReference type="PANTHER" id="PTHR46043">
    <property type="entry name" value="ARM REPEAT SUPERFAMILY PROTEIN"/>
    <property type="match status" value="1"/>
</dbReference>
<keyword evidence="2" id="KW-1133">Transmembrane helix</keyword>
<feature type="repeat" description="ARM" evidence="1">
    <location>
        <begin position="246"/>
        <end position="288"/>
    </location>
</feature>
<evidence type="ECO:0000313" key="5">
    <source>
        <dbReference type="Proteomes" id="UP000822688"/>
    </source>
</evidence>
<dbReference type="InterPro" id="IPR054296">
    <property type="entry name" value="DUF7032"/>
</dbReference>
<dbReference type="InterPro" id="IPR000225">
    <property type="entry name" value="Armadillo"/>
</dbReference>
<feature type="transmembrane region" description="Helical" evidence="2">
    <location>
        <begin position="616"/>
        <end position="642"/>
    </location>
</feature>
<dbReference type="InterPro" id="IPR016024">
    <property type="entry name" value="ARM-type_fold"/>
</dbReference>
<dbReference type="PANTHER" id="PTHR46043:SF13">
    <property type="entry name" value="ARM REPEAT SUPERFAMILY PROTEIN"/>
    <property type="match status" value="1"/>
</dbReference>
<feature type="repeat" description="ARM" evidence="1">
    <location>
        <begin position="370"/>
        <end position="404"/>
    </location>
</feature>
<name>A0A8T0IZZ1_CERPU</name>
<keyword evidence="2" id="KW-0812">Transmembrane</keyword>
<sequence>MGVVVVQAKEQVVKEQGVQYGEMDTAEAWLRHAQHLTTVAVTDASLVKAFLGRWKAIENRLLQLPSLLTEMAHLHCLSDNKVCKELLQAMIETLEEARGLATKCTELNYGGKLHTQSNLDSLCGKLDLHIHDCQLMITSGIMQENPLAICRVTPESTREAIRWTIRDLLAHLQIGSVDCKQRALDSMLRLMSDDDKNILMVAGQGAVTTLVHLLDASQPAIRERSAAAICLLALNDSCEHAVVAEGGIAPLVRLLDSGSPRAQEKAAAGLQGLSISDENARAITAHGGVPALIEICRAGTPGAQAAAAGSLRNLAAVEELRSGIVEDGAIPIVITLVSSGTSMAQENAAATLQNLAVSDDSIRWRIVEDGAVQPLIRYLDSSVEACAQEIALGALRNLAACRDNIDVLCHAGFLPRLANCLRSGPVAVQLVAAAAVCHTACSSESRRLLGEAGIIGPLVKLLDAKSNTAQEYSAQALALLLLVEENRKLFLAEDWGIIGLVLLLDTRFQEVGKQFPIAALQALSGNAKCRKQMVTAGACYHLRQLADMDVTGAKRLLDRLVTGKFRSIISKTLMVRNQLLFSQLWFSILLLSVDTELYVLYIYVWNTKCLLEPICVYVYIVMHLCLKYQMFYWELICVYLLLQINAFHN</sequence>
<dbReference type="SMART" id="SM00185">
    <property type="entry name" value="ARM"/>
    <property type="match status" value="7"/>
</dbReference>
<evidence type="ECO:0000313" key="4">
    <source>
        <dbReference type="EMBL" id="KAG0588449.1"/>
    </source>
</evidence>
<feature type="domain" description="DUF7032" evidence="3">
    <location>
        <begin position="32"/>
        <end position="141"/>
    </location>
</feature>
<comment type="caution">
    <text evidence="4">The sequence shown here is derived from an EMBL/GenBank/DDBJ whole genome shotgun (WGS) entry which is preliminary data.</text>
</comment>
<evidence type="ECO:0000256" key="1">
    <source>
        <dbReference type="PROSITE-ProRule" id="PRU00259"/>
    </source>
</evidence>
<gene>
    <name evidence="4" type="ORF">KC19_2G243600</name>
</gene>
<dbReference type="EMBL" id="CM026422">
    <property type="protein sequence ID" value="KAG0588449.1"/>
    <property type="molecule type" value="Genomic_DNA"/>
</dbReference>
<organism evidence="4 5">
    <name type="scientific">Ceratodon purpureus</name>
    <name type="common">Fire moss</name>
    <name type="synonym">Dicranum purpureum</name>
    <dbReference type="NCBI Taxonomy" id="3225"/>
    <lineage>
        <taxon>Eukaryota</taxon>
        <taxon>Viridiplantae</taxon>
        <taxon>Streptophyta</taxon>
        <taxon>Embryophyta</taxon>
        <taxon>Bryophyta</taxon>
        <taxon>Bryophytina</taxon>
        <taxon>Bryopsida</taxon>
        <taxon>Dicranidae</taxon>
        <taxon>Pseudoditrichales</taxon>
        <taxon>Ditrichaceae</taxon>
        <taxon>Ceratodon</taxon>
    </lineage>
</organism>
<keyword evidence="5" id="KW-1185">Reference proteome</keyword>
<dbReference type="Pfam" id="PF23005">
    <property type="entry name" value="DUF7032"/>
    <property type="match status" value="1"/>
</dbReference>
<feature type="repeat" description="ARM" evidence="1">
    <location>
        <begin position="287"/>
        <end position="329"/>
    </location>
</feature>
<reference evidence="4" key="1">
    <citation type="submission" date="2020-06" db="EMBL/GenBank/DDBJ databases">
        <title>WGS assembly of Ceratodon purpureus strain R40.</title>
        <authorList>
            <person name="Carey S.B."/>
            <person name="Jenkins J."/>
            <person name="Shu S."/>
            <person name="Lovell J.T."/>
            <person name="Sreedasyam A."/>
            <person name="Maumus F."/>
            <person name="Tiley G.P."/>
            <person name="Fernandez-Pozo N."/>
            <person name="Barry K."/>
            <person name="Chen C."/>
            <person name="Wang M."/>
            <person name="Lipzen A."/>
            <person name="Daum C."/>
            <person name="Saski C.A."/>
            <person name="Payton A.C."/>
            <person name="Mcbreen J.C."/>
            <person name="Conrad R.E."/>
            <person name="Kollar L.M."/>
            <person name="Olsson S."/>
            <person name="Huttunen S."/>
            <person name="Landis J.B."/>
            <person name="Wickett N.J."/>
            <person name="Johnson M.G."/>
            <person name="Rensing S.A."/>
            <person name="Grimwood J."/>
            <person name="Schmutz J."/>
            <person name="Mcdaniel S.F."/>
        </authorList>
    </citation>
    <scope>NUCLEOTIDE SEQUENCE</scope>
    <source>
        <strain evidence="4">R40</strain>
    </source>
</reference>
<protein>
    <recommendedName>
        <fullName evidence="3">DUF7032 domain-containing protein</fullName>
    </recommendedName>
</protein>
<feature type="transmembrane region" description="Helical" evidence="2">
    <location>
        <begin position="584"/>
        <end position="604"/>
    </location>
</feature>
<dbReference type="Proteomes" id="UP000822688">
    <property type="component" value="Chromosome 2"/>
</dbReference>
<dbReference type="Gene3D" id="1.25.10.10">
    <property type="entry name" value="Leucine-rich Repeat Variant"/>
    <property type="match status" value="3"/>
</dbReference>
<evidence type="ECO:0000259" key="3">
    <source>
        <dbReference type="Pfam" id="PF23005"/>
    </source>
</evidence>
<proteinExistence type="predicted"/>
<feature type="repeat" description="ARM" evidence="1">
    <location>
        <begin position="205"/>
        <end position="247"/>
    </location>
</feature>
<accession>A0A8T0IZZ1</accession>
<dbReference type="AlphaFoldDB" id="A0A8T0IZZ1"/>